<protein>
    <recommendedName>
        <fullName evidence="1">Nmd3 N-terminal domain-containing protein</fullName>
    </recommendedName>
</protein>
<evidence type="ECO:0000259" key="1">
    <source>
        <dbReference type="Pfam" id="PF04981"/>
    </source>
</evidence>
<dbReference type="Pfam" id="PF04981">
    <property type="entry name" value="NMD3"/>
    <property type="match status" value="1"/>
</dbReference>
<gene>
    <name evidence="2" type="ordered locus">Cpar_0599</name>
</gene>
<dbReference type="KEGG" id="cpc:Cpar_0599"/>
<reference evidence="2" key="1">
    <citation type="submission" date="2008-06" db="EMBL/GenBank/DDBJ databases">
        <title>Complete sequence of Chlorobaculum parvum NCIB 8327.</title>
        <authorList>
            <consortium name="US DOE Joint Genome Institute"/>
            <person name="Lucas S."/>
            <person name="Copeland A."/>
            <person name="Lapidus A."/>
            <person name="Glavina del Rio T."/>
            <person name="Dalin E."/>
            <person name="Tice H."/>
            <person name="Bruce D."/>
            <person name="Goodwin L."/>
            <person name="Pitluck S."/>
            <person name="Schmutz J."/>
            <person name="Larimer F."/>
            <person name="Land M."/>
            <person name="Hauser L."/>
            <person name="Kyrpides N."/>
            <person name="Mikhailova N."/>
            <person name="Zhao F."/>
            <person name="Li T."/>
            <person name="Liu Z."/>
            <person name="Overmann J."/>
            <person name="Bryant D.A."/>
            <person name="Richardson P."/>
        </authorList>
    </citation>
    <scope>NUCLEOTIDE SEQUENCE [LARGE SCALE GENOMIC DNA]</scope>
    <source>
        <strain evidence="2">NCIB 8327</strain>
    </source>
</reference>
<accession>B3QM66</accession>
<proteinExistence type="predicted"/>
<dbReference type="InterPro" id="IPR007064">
    <property type="entry name" value="Nmd3_N"/>
</dbReference>
<feature type="domain" description="Nmd3 N-terminal" evidence="1">
    <location>
        <begin position="10"/>
        <end position="70"/>
    </location>
</feature>
<name>B3QM66_CHLP8</name>
<organism evidence="2 3">
    <name type="scientific">Chlorobaculum parvum (strain DSM 263 / NCIMB 8327)</name>
    <name type="common">Chlorobium vibrioforme subsp. thiosulfatophilum</name>
    <dbReference type="NCBI Taxonomy" id="517417"/>
    <lineage>
        <taxon>Bacteria</taxon>
        <taxon>Pseudomonadati</taxon>
        <taxon>Chlorobiota</taxon>
        <taxon>Chlorobiia</taxon>
        <taxon>Chlorobiales</taxon>
        <taxon>Chlorobiaceae</taxon>
        <taxon>Chlorobaculum</taxon>
    </lineage>
</organism>
<sequence length="93" mass="10844">MNMDKYNREVSLLCPTCGCTDFSYREGVEESIEMMMCASCNRIFTKDELIRENGENIDEHLSEIKKELTEDIVDEFSRSLKKAFSGSKYIRIK</sequence>
<dbReference type="RefSeq" id="WP_012501852.1">
    <property type="nucleotide sequence ID" value="NC_011027.1"/>
</dbReference>
<dbReference type="OrthoDB" id="7597037at2"/>
<dbReference type="HOGENOM" id="CLU_179326_0_0_10"/>
<dbReference type="EMBL" id="CP001099">
    <property type="protein sequence ID" value="ACF11019.1"/>
    <property type="molecule type" value="Genomic_DNA"/>
</dbReference>
<evidence type="ECO:0000313" key="3">
    <source>
        <dbReference type="Proteomes" id="UP000008811"/>
    </source>
</evidence>
<dbReference type="AlphaFoldDB" id="B3QM66"/>
<evidence type="ECO:0000313" key="2">
    <source>
        <dbReference type="EMBL" id="ACF11019.1"/>
    </source>
</evidence>
<keyword evidence="3" id="KW-1185">Reference proteome</keyword>
<dbReference type="Proteomes" id="UP000008811">
    <property type="component" value="Chromosome"/>
</dbReference>
<dbReference type="STRING" id="517417.Cpar_0599"/>